<reference evidence="2" key="1">
    <citation type="submission" date="2020-04" db="EMBL/GenBank/DDBJ databases">
        <authorList>
            <person name="Zhang T."/>
        </authorList>
    </citation>
    <scope>NUCLEOTIDE SEQUENCE</scope>
    <source>
        <strain evidence="2">HKST-UBA01</strain>
    </source>
</reference>
<dbReference type="EMBL" id="JAGQHR010000215">
    <property type="protein sequence ID" value="MCA9727691.1"/>
    <property type="molecule type" value="Genomic_DNA"/>
</dbReference>
<name>A0A956RNM7_UNCEI</name>
<organism evidence="2 3">
    <name type="scientific">Eiseniibacteriota bacterium</name>
    <dbReference type="NCBI Taxonomy" id="2212470"/>
    <lineage>
        <taxon>Bacteria</taxon>
        <taxon>Candidatus Eiseniibacteriota</taxon>
    </lineage>
</organism>
<keyword evidence="1" id="KW-0732">Signal</keyword>
<protein>
    <recommendedName>
        <fullName evidence="4">Alginate export domain-containing protein</fullName>
    </recommendedName>
</protein>
<comment type="caution">
    <text evidence="2">The sequence shown here is derived from an EMBL/GenBank/DDBJ whole genome shotgun (WGS) entry which is preliminary data.</text>
</comment>
<dbReference type="AlphaFoldDB" id="A0A956RNM7"/>
<evidence type="ECO:0000256" key="1">
    <source>
        <dbReference type="SAM" id="SignalP"/>
    </source>
</evidence>
<feature type="signal peptide" evidence="1">
    <location>
        <begin position="1"/>
        <end position="26"/>
    </location>
</feature>
<gene>
    <name evidence="2" type="ORF">KC729_08405</name>
</gene>
<feature type="chain" id="PRO_5036960386" description="Alginate export domain-containing protein" evidence="1">
    <location>
        <begin position="27"/>
        <end position="524"/>
    </location>
</feature>
<evidence type="ECO:0000313" key="3">
    <source>
        <dbReference type="Proteomes" id="UP000697710"/>
    </source>
</evidence>
<sequence length="524" mass="56885">MISKRSLGTLGWIGLVVCFGVVPASAQDDNAPSGGAPDNAPRSRLTLRGTYTVDSFAQKNFHLGGGGQVESGGATEADNFWSQNLLLQPRFILADDLNINVKMDVAQGVWGFEHGVVDTAGTPLPGSFYDTGDALTAVDVDWVYLAYHHRGTSTRWYLGLQEFSLGHRLVLDHDAPGLQIYKDLDSFGGTLALGYAKESESGGISDENLTRRLDGRRGPDRRDADLFFVQWQGRSTKFAFNPFYASYQDRSNADGSTLLPNGLPYLDARFRPNVTRATALGVAVASRLGGLRVDLEIDQLKGVDRVPNVDSGPLELLDVNNGDLAGSNLYLRAAYTAGRFEIGGIYAKGSGDDNVTTGEGNLNRLRTDGRFFITEVWEDGLMPDQGVHPDGLGSPDVRGYRELENTKIIQGFLGLRLRHNIQFAGSVSMIRASQLLPTWADANVDGVITVDEIGPGLSDQLGSEFDARIDWDVEQKLSVTLRGGLFLPREAASLLMYGTTQHQEAARELRLTVSVPIPEFSLGG</sequence>
<accession>A0A956RNM7</accession>
<evidence type="ECO:0000313" key="2">
    <source>
        <dbReference type="EMBL" id="MCA9727691.1"/>
    </source>
</evidence>
<reference evidence="2" key="2">
    <citation type="journal article" date="2021" name="Microbiome">
        <title>Successional dynamics and alternative stable states in a saline activated sludge microbial community over 9 years.</title>
        <authorList>
            <person name="Wang Y."/>
            <person name="Ye J."/>
            <person name="Ju F."/>
            <person name="Liu L."/>
            <person name="Boyd J.A."/>
            <person name="Deng Y."/>
            <person name="Parks D.H."/>
            <person name="Jiang X."/>
            <person name="Yin X."/>
            <person name="Woodcroft B.J."/>
            <person name="Tyson G.W."/>
            <person name="Hugenholtz P."/>
            <person name="Polz M.F."/>
            <person name="Zhang T."/>
        </authorList>
    </citation>
    <scope>NUCLEOTIDE SEQUENCE</scope>
    <source>
        <strain evidence="2">HKST-UBA01</strain>
    </source>
</reference>
<dbReference type="Proteomes" id="UP000697710">
    <property type="component" value="Unassembled WGS sequence"/>
</dbReference>
<proteinExistence type="predicted"/>
<evidence type="ECO:0008006" key="4">
    <source>
        <dbReference type="Google" id="ProtNLM"/>
    </source>
</evidence>